<comment type="caution">
    <text evidence="10">The sequence shown here is derived from an EMBL/GenBank/DDBJ whole genome shotgun (WGS) entry which is preliminary data.</text>
</comment>
<organism evidence="10 11">
    <name type="scientific">Streptomyces sporangiiformans</name>
    <dbReference type="NCBI Taxonomy" id="2315329"/>
    <lineage>
        <taxon>Bacteria</taxon>
        <taxon>Bacillati</taxon>
        <taxon>Actinomycetota</taxon>
        <taxon>Actinomycetes</taxon>
        <taxon>Kitasatosporales</taxon>
        <taxon>Streptomycetaceae</taxon>
        <taxon>Streptomyces</taxon>
    </lineage>
</organism>
<dbReference type="InterPro" id="IPR011006">
    <property type="entry name" value="CheY-like_superfamily"/>
</dbReference>
<keyword evidence="1 6" id="KW-0597">Phosphoprotein</keyword>
<dbReference type="InterPro" id="IPR001867">
    <property type="entry name" value="OmpR/PhoB-type_DNA-bd"/>
</dbReference>
<evidence type="ECO:0000259" key="8">
    <source>
        <dbReference type="PROSITE" id="PS50110"/>
    </source>
</evidence>
<feature type="domain" description="OmpR/PhoB-type" evidence="9">
    <location>
        <begin position="129"/>
        <end position="227"/>
    </location>
</feature>
<evidence type="ECO:0000256" key="3">
    <source>
        <dbReference type="ARBA" id="ARBA00023015"/>
    </source>
</evidence>
<keyword evidence="5" id="KW-0804">Transcription</keyword>
<reference evidence="10 11" key="1">
    <citation type="submission" date="2019-06" db="EMBL/GenBank/DDBJ databases">
        <title>Streptomyces sporangiiformans sp. nov., a novel actinomycete isolated from soil in Mount Song.</title>
        <authorList>
            <person name="Han L."/>
        </authorList>
    </citation>
    <scope>NUCLEOTIDE SEQUENCE [LARGE SCALE GENOMIC DNA]</scope>
    <source>
        <strain evidence="10 11">NEAU-SSA 1</strain>
    </source>
</reference>
<dbReference type="Gene3D" id="3.40.50.2300">
    <property type="match status" value="1"/>
</dbReference>
<dbReference type="SMART" id="SM00448">
    <property type="entry name" value="REC"/>
    <property type="match status" value="1"/>
</dbReference>
<feature type="DNA-binding region" description="OmpR/PhoB-type" evidence="7">
    <location>
        <begin position="129"/>
        <end position="227"/>
    </location>
</feature>
<dbReference type="Pfam" id="PF00486">
    <property type="entry name" value="Trans_reg_C"/>
    <property type="match status" value="1"/>
</dbReference>
<dbReference type="RefSeq" id="WP_119099516.1">
    <property type="nucleotide sequence ID" value="NZ_QXMJ01000071.1"/>
</dbReference>
<feature type="modified residue" description="4-aspartylphosphate" evidence="6">
    <location>
        <position position="52"/>
    </location>
</feature>
<dbReference type="AlphaFoldDB" id="A0A505DNT0"/>
<keyword evidence="4 7" id="KW-0238">DNA-binding</keyword>
<protein>
    <submittedName>
        <fullName evidence="10">Response regulator transcription factor</fullName>
    </submittedName>
</protein>
<gene>
    <name evidence="10" type="ORF">FGD71_006990</name>
</gene>
<dbReference type="GO" id="GO:0005829">
    <property type="term" value="C:cytosol"/>
    <property type="evidence" value="ECO:0007669"/>
    <property type="project" value="TreeGrafter"/>
</dbReference>
<evidence type="ECO:0000256" key="2">
    <source>
        <dbReference type="ARBA" id="ARBA00023012"/>
    </source>
</evidence>
<dbReference type="PANTHER" id="PTHR48111:SF4">
    <property type="entry name" value="DNA-BINDING DUAL TRANSCRIPTIONAL REGULATOR OMPR"/>
    <property type="match status" value="1"/>
</dbReference>
<dbReference type="CDD" id="cd00383">
    <property type="entry name" value="trans_reg_C"/>
    <property type="match status" value="1"/>
</dbReference>
<keyword evidence="11" id="KW-1185">Reference proteome</keyword>
<dbReference type="EMBL" id="VCHX02000071">
    <property type="protein sequence ID" value="TPQ22898.1"/>
    <property type="molecule type" value="Genomic_DNA"/>
</dbReference>
<evidence type="ECO:0000256" key="4">
    <source>
        <dbReference type="ARBA" id="ARBA00023125"/>
    </source>
</evidence>
<dbReference type="PANTHER" id="PTHR48111">
    <property type="entry name" value="REGULATOR OF RPOS"/>
    <property type="match status" value="1"/>
</dbReference>
<accession>A0A505DNT0</accession>
<dbReference type="PROSITE" id="PS50110">
    <property type="entry name" value="RESPONSE_REGULATORY"/>
    <property type="match status" value="1"/>
</dbReference>
<evidence type="ECO:0000256" key="7">
    <source>
        <dbReference type="PROSITE-ProRule" id="PRU01091"/>
    </source>
</evidence>
<dbReference type="OrthoDB" id="4375420at2"/>
<name>A0A505DNT0_9ACTN</name>
<dbReference type="FunFam" id="1.10.10.10:FF:000018">
    <property type="entry name" value="DNA-binding response regulator ResD"/>
    <property type="match status" value="1"/>
</dbReference>
<evidence type="ECO:0000256" key="1">
    <source>
        <dbReference type="ARBA" id="ARBA00022553"/>
    </source>
</evidence>
<dbReference type="InterPro" id="IPR039420">
    <property type="entry name" value="WalR-like"/>
</dbReference>
<dbReference type="GO" id="GO:0000976">
    <property type="term" value="F:transcription cis-regulatory region binding"/>
    <property type="evidence" value="ECO:0007669"/>
    <property type="project" value="TreeGrafter"/>
</dbReference>
<dbReference type="GO" id="GO:0000156">
    <property type="term" value="F:phosphorelay response regulator activity"/>
    <property type="evidence" value="ECO:0007669"/>
    <property type="project" value="TreeGrafter"/>
</dbReference>
<dbReference type="SMART" id="SM00862">
    <property type="entry name" value="Trans_reg_C"/>
    <property type="match status" value="1"/>
</dbReference>
<evidence type="ECO:0000259" key="9">
    <source>
        <dbReference type="PROSITE" id="PS51755"/>
    </source>
</evidence>
<dbReference type="InterPro" id="IPR036388">
    <property type="entry name" value="WH-like_DNA-bd_sf"/>
</dbReference>
<evidence type="ECO:0000256" key="5">
    <source>
        <dbReference type="ARBA" id="ARBA00023163"/>
    </source>
</evidence>
<feature type="domain" description="Response regulatory" evidence="8">
    <location>
        <begin position="3"/>
        <end position="121"/>
    </location>
</feature>
<proteinExistence type="predicted"/>
<dbReference type="Gene3D" id="6.10.250.690">
    <property type="match status" value="1"/>
</dbReference>
<evidence type="ECO:0000313" key="11">
    <source>
        <dbReference type="Proteomes" id="UP000317378"/>
    </source>
</evidence>
<sequence length="229" mass="25009">MTRILVVDDDPRIRSLVHRQLNESGYEVVEVTDGRVALERISGETPALVVLDLSLPGVGGLDVLRAVRTGQAGAAEDLPIIILSGRDGETDRIIGLDLGADDYLVKPFSPAELAARVRSVLRRAGPDPAGFIVNGPLRIEPATHEVWVGGVRVDLTAKEFDLIAFLATHPRQVFTRHQLLHHIWKSAEWLGEATVTEHVHRVRGKLEAAGGPRMIRTVRGVGYRLDVPA</sequence>
<dbReference type="SUPFAM" id="SSF52172">
    <property type="entry name" value="CheY-like"/>
    <property type="match status" value="1"/>
</dbReference>
<keyword evidence="2" id="KW-0902">Two-component regulatory system</keyword>
<dbReference type="Pfam" id="PF00072">
    <property type="entry name" value="Response_reg"/>
    <property type="match status" value="1"/>
</dbReference>
<keyword evidence="3" id="KW-0805">Transcription regulation</keyword>
<dbReference type="Proteomes" id="UP000317378">
    <property type="component" value="Unassembled WGS sequence"/>
</dbReference>
<dbReference type="InterPro" id="IPR001789">
    <property type="entry name" value="Sig_transdc_resp-reg_receiver"/>
</dbReference>
<dbReference type="PROSITE" id="PS51755">
    <property type="entry name" value="OMPR_PHOB"/>
    <property type="match status" value="1"/>
</dbReference>
<evidence type="ECO:0000313" key="10">
    <source>
        <dbReference type="EMBL" id="TPQ22898.1"/>
    </source>
</evidence>
<dbReference type="Gene3D" id="1.10.10.10">
    <property type="entry name" value="Winged helix-like DNA-binding domain superfamily/Winged helix DNA-binding domain"/>
    <property type="match status" value="1"/>
</dbReference>
<evidence type="ECO:0000256" key="6">
    <source>
        <dbReference type="PROSITE-ProRule" id="PRU00169"/>
    </source>
</evidence>
<dbReference type="GO" id="GO:0032993">
    <property type="term" value="C:protein-DNA complex"/>
    <property type="evidence" value="ECO:0007669"/>
    <property type="project" value="TreeGrafter"/>
</dbReference>
<dbReference type="GO" id="GO:0006355">
    <property type="term" value="P:regulation of DNA-templated transcription"/>
    <property type="evidence" value="ECO:0007669"/>
    <property type="project" value="InterPro"/>
</dbReference>